<evidence type="ECO:0000313" key="2">
    <source>
        <dbReference type="Proteomes" id="UP000230069"/>
    </source>
</evidence>
<keyword evidence="2" id="KW-1185">Reference proteome</keyword>
<reference evidence="1 2" key="1">
    <citation type="submission" date="2017-09" db="EMBL/GenBank/DDBJ databases">
        <title>WGS assembly of Aquilegia coerulea Goldsmith.</title>
        <authorList>
            <person name="Hodges S."/>
            <person name="Kramer E."/>
            <person name="Nordborg M."/>
            <person name="Tomkins J."/>
            <person name="Borevitz J."/>
            <person name="Derieg N."/>
            <person name="Yan J."/>
            <person name="Mihaltcheva S."/>
            <person name="Hayes R.D."/>
            <person name="Rokhsar D."/>
        </authorList>
    </citation>
    <scope>NUCLEOTIDE SEQUENCE [LARGE SCALE GENOMIC DNA]</scope>
    <source>
        <strain evidence="2">cv. Goldsmith</strain>
    </source>
</reference>
<gene>
    <name evidence="1" type="ORF">AQUCO_02500021v1</name>
</gene>
<name>A0A2G5D909_AQUCA</name>
<accession>A0A2G5D909</accession>
<dbReference type="Proteomes" id="UP000230069">
    <property type="component" value="Unassembled WGS sequence"/>
</dbReference>
<evidence type="ECO:0000313" key="1">
    <source>
        <dbReference type="EMBL" id="PIA40009.1"/>
    </source>
</evidence>
<dbReference type="EMBL" id="KZ305042">
    <property type="protein sequence ID" value="PIA40009.1"/>
    <property type="molecule type" value="Genomic_DNA"/>
</dbReference>
<sequence length="91" mass="10716">MFVHIKDERAEERKEEIIFSGIKPSYYVVPDFTYIYLKVLYADDKLVTDDSLVFLTLFDGYPVDQDEASRILYFLSDLCFSILSCKNRIVQ</sequence>
<dbReference type="InParanoid" id="A0A2G5D909"/>
<dbReference type="AlphaFoldDB" id="A0A2G5D909"/>
<protein>
    <submittedName>
        <fullName evidence="1">Uncharacterized protein</fullName>
    </submittedName>
</protein>
<organism evidence="1 2">
    <name type="scientific">Aquilegia coerulea</name>
    <name type="common">Rocky mountain columbine</name>
    <dbReference type="NCBI Taxonomy" id="218851"/>
    <lineage>
        <taxon>Eukaryota</taxon>
        <taxon>Viridiplantae</taxon>
        <taxon>Streptophyta</taxon>
        <taxon>Embryophyta</taxon>
        <taxon>Tracheophyta</taxon>
        <taxon>Spermatophyta</taxon>
        <taxon>Magnoliopsida</taxon>
        <taxon>Ranunculales</taxon>
        <taxon>Ranunculaceae</taxon>
        <taxon>Thalictroideae</taxon>
        <taxon>Aquilegia</taxon>
    </lineage>
</organism>
<proteinExistence type="predicted"/>